<dbReference type="GO" id="GO:0012505">
    <property type="term" value="C:endomembrane system"/>
    <property type="evidence" value="ECO:0007669"/>
    <property type="project" value="UniProtKB-SubCell"/>
</dbReference>
<comment type="catalytic activity">
    <reaction evidence="1">
        <text>S-ubiquitinyl-[E2 ubiquitin-conjugating enzyme]-L-cysteine + [acceptor protein]-L-lysine = [E2 ubiquitin-conjugating enzyme]-L-cysteine + N(6)-ubiquitinyl-[acceptor protein]-L-lysine.</text>
        <dbReference type="EC" id="2.3.2.27"/>
    </reaction>
</comment>
<evidence type="ECO:0000256" key="9">
    <source>
        <dbReference type="ARBA" id="ARBA00022771"/>
    </source>
</evidence>
<evidence type="ECO:0000313" key="25">
    <source>
        <dbReference type="Proteomes" id="UP000813444"/>
    </source>
</evidence>
<dbReference type="OrthoDB" id="9984778at2759"/>
<keyword evidence="8 22" id="KW-0732">Signal</keyword>
<feature type="transmembrane region" description="Helical" evidence="21">
    <location>
        <begin position="663"/>
        <end position="683"/>
    </location>
</feature>
<evidence type="ECO:0000256" key="17">
    <source>
        <dbReference type="ARBA" id="ARBA00077885"/>
    </source>
</evidence>
<dbReference type="EC" id="2.3.2.27" evidence="4"/>
<dbReference type="GO" id="GO:0044695">
    <property type="term" value="C:Dsc E3 ubiquitin ligase complex"/>
    <property type="evidence" value="ECO:0007669"/>
    <property type="project" value="TreeGrafter"/>
</dbReference>
<keyword evidence="6 21" id="KW-0812">Transmembrane</keyword>
<feature type="compositionally biased region" description="Basic and acidic residues" evidence="20">
    <location>
        <begin position="507"/>
        <end position="520"/>
    </location>
</feature>
<feature type="transmembrane region" description="Helical" evidence="21">
    <location>
        <begin position="480"/>
        <end position="502"/>
    </location>
</feature>
<dbReference type="GO" id="GO:0016567">
    <property type="term" value="P:protein ubiquitination"/>
    <property type="evidence" value="ECO:0007669"/>
    <property type="project" value="UniProtKB-UniPathway"/>
</dbReference>
<dbReference type="Gene3D" id="3.30.40.10">
    <property type="entry name" value="Zinc/RING finger domain, C3HC4 (zinc finger)"/>
    <property type="match status" value="1"/>
</dbReference>
<dbReference type="PROSITE" id="PS50089">
    <property type="entry name" value="ZF_RING_2"/>
    <property type="match status" value="1"/>
</dbReference>
<comment type="pathway">
    <text evidence="3">Protein modification; protein ubiquitination.</text>
</comment>
<feature type="compositionally biased region" description="Basic and acidic residues" evidence="20">
    <location>
        <begin position="66"/>
        <end position="78"/>
    </location>
</feature>
<evidence type="ECO:0000256" key="7">
    <source>
        <dbReference type="ARBA" id="ARBA00022723"/>
    </source>
</evidence>
<comment type="function">
    <text evidence="14">Catalytic component of the DSC E3 ubiquitin ligase complex which is required for the srbA transcriptional activator proteolytic cleavage to release the soluble transcription factor from the membrane in low oxygen or sterol conditions. Required for growth during hypoxia and triazole drug susceptibility, as well as for virulence in a murine model of invasive pulmonary aspergillosis (IPA).</text>
</comment>
<keyword evidence="7" id="KW-0479">Metal-binding</keyword>
<keyword evidence="5" id="KW-0808">Transferase</keyword>
<gene>
    <name evidence="24" type="ORF">B0I35DRAFT_409470</name>
</gene>
<dbReference type="InterPro" id="IPR001841">
    <property type="entry name" value="Znf_RING"/>
</dbReference>
<dbReference type="EMBL" id="JAGPNK010000007">
    <property type="protein sequence ID" value="KAH7318609.1"/>
    <property type="molecule type" value="Genomic_DNA"/>
</dbReference>
<feature type="region of interest" description="Disordered" evidence="20">
    <location>
        <begin position="507"/>
        <end position="566"/>
    </location>
</feature>
<dbReference type="Pfam" id="PF11145">
    <property type="entry name" value="DUF2921"/>
    <property type="match status" value="1"/>
</dbReference>
<dbReference type="InterPro" id="IPR024766">
    <property type="entry name" value="Znf_RING_H2"/>
</dbReference>
<dbReference type="GO" id="GO:0043161">
    <property type="term" value="P:proteasome-mediated ubiquitin-dependent protein catabolic process"/>
    <property type="evidence" value="ECO:0007669"/>
    <property type="project" value="TreeGrafter"/>
</dbReference>
<accession>A0A8K0WQX9</accession>
<evidence type="ECO:0000256" key="11">
    <source>
        <dbReference type="ARBA" id="ARBA00022833"/>
    </source>
</evidence>
<dbReference type="Pfam" id="PF12678">
    <property type="entry name" value="zf-rbx1"/>
    <property type="match status" value="1"/>
</dbReference>
<organism evidence="24 25">
    <name type="scientific">Stachybotrys elegans</name>
    <dbReference type="NCBI Taxonomy" id="80388"/>
    <lineage>
        <taxon>Eukaryota</taxon>
        <taxon>Fungi</taxon>
        <taxon>Dikarya</taxon>
        <taxon>Ascomycota</taxon>
        <taxon>Pezizomycotina</taxon>
        <taxon>Sordariomycetes</taxon>
        <taxon>Hypocreomycetidae</taxon>
        <taxon>Hypocreales</taxon>
        <taxon>Stachybotryaceae</taxon>
        <taxon>Stachybotrys</taxon>
    </lineage>
</organism>
<evidence type="ECO:0000256" key="4">
    <source>
        <dbReference type="ARBA" id="ARBA00012483"/>
    </source>
</evidence>
<dbReference type="PANTHER" id="PTHR22763">
    <property type="entry name" value="RING ZINC FINGER PROTEIN"/>
    <property type="match status" value="1"/>
</dbReference>
<dbReference type="InterPro" id="IPR050731">
    <property type="entry name" value="HRD1_E3_ubiq-ligases"/>
</dbReference>
<evidence type="ECO:0000256" key="2">
    <source>
        <dbReference type="ARBA" id="ARBA00004127"/>
    </source>
</evidence>
<evidence type="ECO:0000256" key="18">
    <source>
        <dbReference type="ARBA" id="ARBA00082128"/>
    </source>
</evidence>
<evidence type="ECO:0000256" key="10">
    <source>
        <dbReference type="ARBA" id="ARBA00022786"/>
    </source>
</evidence>
<evidence type="ECO:0000256" key="19">
    <source>
        <dbReference type="PROSITE-ProRule" id="PRU00175"/>
    </source>
</evidence>
<evidence type="ECO:0000256" key="8">
    <source>
        <dbReference type="ARBA" id="ARBA00022729"/>
    </source>
</evidence>
<evidence type="ECO:0000259" key="23">
    <source>
        <dbReference type="PROSITE" id="PS50089"/>
    </source>
</evidence>
<dbReference type="UniPathway" id="UPA00143"/>
<evidence type="ECO:0000256" key="15">
    <source>
        <dbReference type="ARBA" id="ARBA00063126"/>
    </source>
</evidence>
<keyword evidence="11" id="KW-0862">Zinc</keyword>
<feature type="chain" id="PRO_5035423321" description="DSC E3 ubiquitin ligase complex subunit A" evidence="22">
    <location>
        <begin position="28"/>
        <end position="839"/>
    </location>
</feature>
<feature type="transmembrane region" description="Helical" evidence="21">
    <location>
        <begin position="633"/>
        <end position="651"/>
    </location>
</feature>
<evidence type="ECO:0000313" key="24">
    <source>
        <dbReference type="EMBL" id="KAH7318609.1"/>
    </source>
</evidence>
<comment type="subunit">
    <text evidence="15">Component of the DSC E3 ubiquitin ligase complex composed of dscA, dscB, dscC and dscD.</text>
</comment>
<feature type="transmembrane region" description="Helical" evidence="21">
    <location>
        <begin position="695"/>
        <end position="714"/>
    </location>
</feature>
<keyword evidence="10" id="KW-0833">Ubl conjugation pathway</keyword>
<feature type="compositionally biased region" description="Low complexity" evidence="20">
    <location>
        <begin position="524"/>
        <end position="536"/>
    </location>
</feature>
<evidence type="ECO:0000256" key="21">
    <source>
        <dbReference type="SAM" id="Phobius"/>
    </source>
</evidence>
<evidence type="ECO:0000256" key="13">
    <source>
        <dbReference type="ARBA" id="ARBA00023136"/>
    </source>
</evidence>
<feature type="domain" description="RING-type" evidence="23">
    <location>
        <begin position="775"/>
        <end position="833"/>
    </location>
</feature>
<keyword evidence="25" id="KW-1185">Reference proteome</keyword>
<evidence type="ECO:0000256" key="6">
    <source>
        <dbReference type="ARBA" id="ARBA00022692"/>
    </source>
</evidence>
<dbReference type="PANTHER" id="PTHR22763:SF162">
    <property type="entry name" value="TRANSMEMBRANE E3 UBIQUITIN-PROTEIN LIGASE 1"/>
    <property type="match status" value="1"/>
</dbReference>
<evidence type="ECO:0000256" key="1">
    <source>
        <dbReference type="ARBA" id="ARBA00000900"/>
    </source>
</evidence>
<feature type="signal peptide" evidence="22">
    <location>
        <begin position="1"/>
        <end position="27"/>
    </location>
</feature>
<dbReference type="InterPro" id="IPR021319">
    <property type="entry name" value="DUF2921"/>
</dbReference>
<keyword evidence="12 21" id="KW-1133">Transmembrane helix</keyword>
<evidence type="ECO:0000256" key="12">
    <source>
        <dbReference type="ARBA" id="ARBA00022989"/>
    </source>
</evidence>
<evidence type="ECO:0000256" key="22">
    <source>
        <dbReference type="SAM" id="SignalP"/>
    </source>
</evidence>
<dbReference type="Proteomes" id="UP000813444">
    <property type="component" value="Unassembled WGS sequence"/>
</dbReference>
<name>A0A8K0WQX9_9HYPO</name>
<dbReference type="SMART" id="SM00184">
    <property type="entry name" value="RING"/>
    <property type="match status" value="1"/>
</dbReference>
<dbReference type="InterPro" id="IPR013083">
    <property type="entry name" value="Znf_RING/FYVE/PHD"/>
</dbReference>
<feature type="transmembrane region" description="Helical" evidence="21">
    <location>
        <begin position="605"/>
        <end position="627"/>
    </location>
</feature>
<dbReference type="GO" id="GO:0008270">
    <property type="term" value="F:zinc ion binding"/>
    <property type="evidence" value="ECO:0007669"/>
    <property type="project" value="UniProtKB-KW"/>
</dbReference>
<evidence type="ECO:0000256" key="14">
    <source>
        <dbReference type="ARBA" id="ARBA00056116"/>
    </source>
</evidence>
<dbReference type="AlphaFoldDB" id="A0A8K0WQX9"/>
<keyword evidence="13 21" id="KW-0472">Membrane</keyword>
<feature type="region of interest" description="Disordered" evidence="20">
    <location>
        <begin position="59"/>
        <end position="78"/>
    </location>
</feature>
<dbReference type="FunFam" id="3.30.40.10:FF:000626">
    <property type="entry name" value="Transmembrane ubiquitin ligase 1"/>
    <property type="match status" value="1"/>
</dbReference>
<dbReference type="GO" id="GO:0061630">
    <property type="term" value="F:ubiquitin protein ligase activity"/>
    <property type="evidence" value="ECO:0007669"/>
    <property type="project" value="UniProtKB-EC"/>
</dbReference>
<keyword evidence="9 19" id="KW-0863">Zinc-finger</keyword>
<protein>
    <recommendedName>
        <fullName evidence="16">DSC E3 ubiquitin ligase complex subunit A</fullName>
        <ecNumber evidence="4">2.3.2.27</ecNumber>
    </recommendedName>
    <alternativeName>
        <fullName evidence="17">Defective for SREBP cleavage protein A</fullName>
    </alternativeName>
    <alternativeName>
        <fullName evidence="18">RING-type E3 ubiquitin transferase dscA</fullName>
    </alternativeName>
</protein>
<evidence type="ECO:0000256" key="5">
    <source>
        <dbReference type="ARBA" id="ARBA00022679"/>
    </source>
</evidence>
<evidence type="ECO:0000256" key="16">
    <source>
        <dbReference type="ARBA" id="ARBA00071072"/>
    </source>
</evidence>
<proteinExistence type="predicted"/>
<comment type="caution">
    <text evidence="24">The sequence shown here is derived from an EMBL/GenBank/DDBJ whole genome shotgun (WGS) entry which is preliminary data.</text>
</comment>
<comment type="subcellular location">
    <subcellularLocation>
        <location evidence="2">Endomembrane system</location>
        <topology evidence="2">Multi-pass membrane protein</topology>
    </subcellularLocation>
</comment>
<dbReference type="SUPFAM" id="SSF57850">
    <property type="entry name" value="RING/U-box"/>
    <property type="match status" value="1"/>
</dbReference>
<sequence length="839" mass="93493">MPQPRTPASVLFFVVFFLWLILPEGDYQSHPLNASDIATQQLARYHDALDVLNTTQWGDFAPRSSSDPKEKRDTEKEQVPHRYLNLTGFREEDGFAWEELQTFRDKSLRLSHHVVPPINGKQLWDMAQGLHVWENASSSLQGLWVRHPAVHRSFEDYNLTQIAPMLEWTGDESEWARNVTGETGRMLISLEGNKTLVAYEQLDDMDPPFSGGVIRAVKATATIEDSEGTGHNWAMKLWGVHWPRQGVMLLSTTSEKFEGIFGLPHLSPGPDYFRSSQRLLNESIANVLSKKEQNIYMDQTAPWSSDIENPLYTNNPSPHCEYIMYAQVHPPTREDLGMSLGGGSPDDTHDAIHAIEEELTSPLGAPIGHIPRLRMSAIMYSPDCGFYIETKGPPDYPPSEGDHLVGVKAEVHLAKIKRWVLVYAAAAFAQVHLLKNQIRDSSTPSNMGRVSFTTMSIMAVADCMTFTGAATWMSSAAATFLPTLALLFASFLSMTIGGSFLARVHEVQGPERRLRDRRSNSPEANTNTANSRAASTPEPTNSGGLLPGPVTAGRPPPPPASEEPIFIPSDQDIDAEIAEGAMAVPRATPSPDQRASAPPVTFQTLVGRCILLTLGLMFLAISSTTWYAGARSFFLNLCAFTYMSLWVPQIYRNIMRNCRRALNWPFVVGQSVLRMLPIAYFWVNPDNFLFSRTDVNTFLLLCGWVWLQILVLVAQDVVGPRFGIPSAWTPEAWDYHPVLREDNIEAGGLPIGLVADDEQQHGGGSDEKRHAAIDCAICKEVLEVPVVRTGEEDLNVAGVFARRLYMVTPCRHIFHSTCLEGWMKFRLQCPICREELPPL</sequence>
<evidence type="ECO:0000256" key="3">
    <source>
        <dbReference type="ARBA" id="ARBA00004906"/>
    </source>
</evidence>
<reference evidence="24" key="1">
    <citation type="journal article" date="2021" name="Nat. Commun.">
        <title>Genetic determinants of endophytism in the Arabidopsis root mycobiome.</title>
        <authorList>
            <person name="Mesny F."/>
            <person name="Miyauchi S."/>
            <person name="Thiergart T."/>
            <person name="Pickel B."/>
            <person name="Atanasova L."/>
            <person name="Karlsson M."/>
            <person name="Huettel B."/>
            <person name="Barry K.W."/>
            <person name="Haridas S."/>
            <person name="Chen C."/>
            <person name="Bauer D."/>
            <person name="Andreopoulos W."/>
            <person name="Pangilinan J."/>
            <person name="LaButti K."/>
            <person name="Riley R."/>
            <person name="Lipzen A."/>
            <person name="Clum A."/>
            <person name="Drula E."/>
            <person name="Henrissat B."/>
            <person name="Kohler A."/>
            <person name="Grigoriev I.V."/>
            <person name="Martin F.M."/>
            <person name="Hacquard S."/>
        </authorList>
    </citation>
    <scope>NUCLEOTIDE SEQUENCE</scope>
    <source>
        <strain evidence="24">MPI-CAGE-CH-0235</strain>
    </source>
</reference>
<evidence type="ECO:0000256" key="20">
    <source>
        <dbReference type="SAM" id="MobiDB-lite"/>
    </source>
</evidence>